<reference evidence="3 4" key="1">
    <citation type="journal article" date="2019" name="Emerg. Microbes Infect.">
        <title>Comprehensive subspecies identification of 175 nontuberculous mycobacteria species based on 7547 genomic profiles.</title>
        <authorList>
            <person name="Matsumoto Y."/>
            <person name="Kinjo T."/>
            <person name="Motooka D."/>
            <person name="Nabeya D."/>
            <person name="Jung N."/>
            <person name="Uechi K."/>
            <person name="Horii T."/>
            <person name="Iida T."/>
            <person name="Fujita J."/>
            <person name="Nakamura S."/>
        </authorList>
    </citation>
    <scope>NUCLEOTIDE SEQUENCE [LARGE SCALE GENOMIC DNA]</scope>
    <source>
        <strain evidence="3 4">JCM 17899</strain>
    </source>
</reference>
<evidence type="ECO:0000256" key="2">
    <source>
        <dbReference type="ARBA" id="ARBA00023002"/>
    </source>
</evidence>
<dbReference type="PANTHER" id="PTHR43976">
    <property type="entry name" value="SHORT CHAIN DEHYDROGENASE"/>
    <property type="match status" value="1"/>
</dbReference>
<dbReference type="CDD" id="cd05374">
    <property type="entry name" value="17beta-HSD-like_SDR_c"/>
    <property type="match status" value="1"/>
</dbReference>
<dbReference type="SUPFAM" id="SSF51735">
    <property type="entry name" value="NAD(P)-binding Rossmann-fold domains"/>
    <property type="match status" value="1"/>
</dbReference>
<accession>A0A7I7QT22</accession>
<proteinExistence type="inferred from homology"/>
<dbReference type="InterPro" id="IPR036291">
    <property type="entry name" value="NAD(P)-bd_dom_sf"/>
</dbReference>
<dbReference type="Proteomes" id="UP000467193">
    <property type="component" value="Chromosome"/>
</dbReference>
<dbReference type="KEGG" id="msei:MSEDJ_34810"/>
<dbReference type="InterPro" id="IPR051911">
    <property type="entry name" value="SDR_oxidoreductase"/>
</dbReference>
<dbReference type="NCBIfam" id="NF005065">
    <property type="entry name" value="PRK06482.1"/>
    <property type="match status" value="1"/>
</dbReference>
<evidence type="ECO:0000313" key="4">
    <source>
        <dbReference type="Proteomes" id="UP000467193"/>
    </source>
</evidence>
<name>A0A7I7QT22_9MYCO</name>
<dbReference type="PRINTS" id="PR00081">
    <property type="entry name" value="GDHRDH"/>
</dbReference>
<dbReference type="EMBL" id="AP022588">
    <property type="protein sequence ID" value="BBY29385.1"/>
    <property type="molecule type" value="Genomic_DNA"/>
</dbReference>
<sequence>MTTDTTRHDAPRTWFIAGASRGIGRELTEQLLDAGHRVAATARDEAALDDLAARHGERLWRRSLDVTDTAGLRATVDEAFAEHQRIDVVVANAGYGVFGTAEDLSDDHVDRMIATNLTASIQLARAVVPHLRALGGGHLMQMSSMGGHLAFPAFSLYHVTKWGIEGFYEALTQEVAPFGIRTTLVEPGVVRTGFFDAATRVPLSEPYRGGPADTPPTTVEEMVDSQERTAAAMIRAGHSADPPRRLVLGSDAWRLVTDALRGRLAELEPQRDNAATADIG</sequence>
<dbReference type="InterPro" id="IPR002347">
    <property type="entry name" value="SDR_fam"/>
</dbReference>
<dbReference type="PANTHER" id="PTHR43976:SF16">
    <property type="entry name" value="SHORT-CHAIN DEHYDROGENASE_REDUCTASE FAMILY PROTEIN"/>
    <property type="match status" value="1"/>
</dbReference>
<dbReference type="AlphaFoldDB" id="A0A7I7QT22"/>
<evidence type="ECO:0000313" key="3">
    <source>
        <dbReference type="EMBL" id="BBY29385.1"/>
    </source>
</evidence>
<dbReference type="Pfam" id="PF00106">
    <property type="entry name" value="adh_short"/>
    <property type="match status" value="1"/>
</dbReference>
<organism evidence="3 4">
    <name type="scientific">Mycolicibacterium sediminis</name>
    <dbReference type="NCBI Taxonomy" id="1286180"/>
    <lineage>
        <taxon>Bacteria</taxon>
        <taxon>Bacillati</taxon>
        <taxon>Actinomycetota</taxon>
        <taxon>Actinomycetes</taxon>
        <taxon>Mycobacteriales</taxon>
        <taxon>Mycobacteriaceae</taxon>
        <taxon>Mycolicibacterium</taxon>
    </lineage>
</organism>
<keyword evidence="2" id="KW-0560">Oxidoreductase</keyword>
<protein>
    <submittedName>
        <fullName evidence="3">Short-chain dehydrogenase/reductase</fullName>
    </submittedName>
</protein>
<dbReference type="RefSeq" id="WP_163798132.1">
    <property type="nucleotide sequence ID" value="NZ_AP022588.1"/>
</dbReference>
<evidence type="ECO:0000256" key="1">
    <source>
        <dbReference type="ARBA" id="ARBA00006484"/>
    </source>
</evidence>
<dbReference type="Gene3D" id="3.40.50.720">
    <property type="entry name" value="NAD(P)-binding Rossmann-like Domain"/>
    <property type="match status" value="1"/>
</dbReference>
<keyword evidence="4" id="KW-1185">Reference proteome</keyword>
<gene>
    <name evidence="3" type="ORF">MSEDJ_34810</name>
</gene>
<comment type="similarity">
    <text evidence="1">Belongs to the short-chain dehydrogenases/reductases (SDR) family.</text>
</comment>
<dbReference type="GO" id="GO:0016491">
    <property type="term" value="F:oxidoreductase activity"/>
    <property type="evidence" value="ECO:0007669"/>
    <property type="project" value="UniProtKB-KW"/>
</dbReference>